<dbReference type="Proteomes" id="UP001227230">
    <property type="component" value="Chromosome 5"/>
</dbReference>
<keyword evidence="3" id="KW-1185">Reference proteome</keyword>
<dbReference type="InterPro" id="IPR027640">
    <property type="entry name" value="Kinesin-like_fam"/>
</dbReference>
<dbReference type="Gene3D" id="3.40.850.10">
    <property type="entry name" value="Kinesin motor domain"/>
    <property type="match status" value="1"/>
</dbReference>
<evidence type="ECO:0000313" key="2">
    <source>
        <dbReference type="EMBL" id="WJZ87391.1"/>
    </source>
</evidence>
<proteinExistence type="predicted"/>
<protein>
    <recommendedName>
        <fullName evidence="4">Kinesin motor domain-containing protein</fullName>
    </recommendedName>
</protein>
<reference evidence="2 3" key="1">
    <citation type="journal article" date="2023" name="Hortic Res">
        <title>The complete reference genome for grapevine (Vitis vinifera L.) genetics and breeding.</title>
        <authorList>
            <person name="Shi X."/>
            <person name="Cao S."/>
            <person name="Wang X."/>
            <person name="Huang S."/>
            <person name="Wang Y."/>
            <person name="Liu Z."/>
            <person name="Liu W."/>
            <person name="Leng X."/>
            <person name="Peng Y."/>
            <person name="Wang N."/>
            <person name="Wang Y."/>
            <person name="Ma Z."/>
            <person name="Xu X."/>
            <person name="Zhang F."/>
            <person name="Xue H."/>
            <person name="Zhong H."/>
            <person name="Wang Y."/>
            <person name="Zhang K."/>
            <person name="Velt A."/>
            <person name="Avia K."/>
            <person name="Holtgrawe D."/>
            <person name="Grimplet J."/>
            <person name="Matus J.T."/>
            <person name="Ware D."/>
            <person name="Wu X."/>
            <person name="Wang H."/>
            <person name="Liu C."/>
            <person name="Fang Y."/>
            <person name="Rustenholz C."/>
            <person name="Cheng Z."/>
            <person name="Xiao H."/>
            <person name="Zhou Y."/>
        </authorList>
    </citation>
    <scope>NUCLEOTIDE SEQUENCE [LARGE SCALE GENOMIC DNA]</scope>
    <source>
        <strain evidence="3">cv. Pinot noir / PN40024</strain>
        <tissue evidence="2">Leaf</tissue>
    </source>
</reference>
<evidence type="ECO:0000256" key="1">
    <source>
        <dbReference type="SAM" id="MobiDB-lite"/>
    </source>
</evidence>
<dbReference type="EMBL" id="CP126652">
    <property type="protein sequence ID" value="WJZ87391.1"/>
    <property type="molecule type" value="Genomic_DNA"/>
</dbReference>
<feature type="region of interest" description="Disordered" evidence="1">
    <location>
        <begin position="32"/>
        <end position="53"/>
    </location>
</feature>
<evidence type="ECO:0008006" key="4">
    <source>
        <dbReference type="Google" id="ProtNLM"/>
    </source>
</evidence>
<dbReference type="PANTHER" id="PTHR47968:SF18">
    <property type="entry name" value="KINESIN-LIKE PROTEIN KIN-7F"/>
    <property type="match status" value="1"/>
</dbReference>
<dbReference type="InterPro" id="IPR036961">
    <property type="entry name" value="Kinesin_motor_dom_sf"/>
</dbReference>
<name>A0ABY9BX79_VITVI</name>
<organism evidence="2 3">
    <name type="scientific">Vitis vinifera</name>
    <name type="common">Grape</name>
    <dbReference type="NCBI Taxonomy" id="29760"/>
    <lineage>
        <taxon>Eukaryota</taxon>
        <taxon>Viridiplantae</taxon>
        <taxon>Streptophyta</taxon>
        <taxon>Embryophyta</taxon>
        <taxon>Tracheophyta</taxon>
        <taxon>Spermatophyta</taxon>
        <taxon>Magnoliopsida</taxon>
        <taxon>eudicotyledons</taxon>
        <taxon>Gunneridae</taxon>
        <taxon>Pentapetalae</taxon>
        <taxon>rosids</taxon>
        <taxon>Vitales</taxon>
        <taxon>Vitaceae</taxon>
        <taxon>Viteae</taxon>
        <taxon>Vitis</taxon>
    </lineage>
</organism>
<sequence length="164" mass="18203">MKTVEDGSCRVVERGSCVRHFGMLPGDVCVDSGREREGELGRENREKSEEMRLSAGPRLKEGCHINRSLLTLGAVTRELSKGRQGHVNYGDPKPNTLSLDFINYVEAEVSRLKQRLRQEVASASPAAVSGLPINDIPDLFTSTYSDVPLLDLQPKEILGLRWPE</sequence>
<dbReference type="SUPFAM" id="SSF52540">
    <property type="entry name" value="P-loop containing nucleoside triphosphate hydrolases"/>
    <property type="match status" value="1"/>
</dbReference>
<accession>A0ABY9BX79</accession>
<gene>
    <name evidence="2" type="ORF">VitviT2T_006775</name>
</gene>
<dbReference type="PANTHER" id="PTHR47968">
    <property type="entry name" value="CENTROMERE PROTEIN E"/>
    <property type="match status" value="1"/>
</dbReference>
<dbReference type="InterPro" id="IPR027417">
    <property type="entry name" value="P-loop_NTPase"/>
</dbReference>
<evidence type="ECO:0000313" key="3">
    <source>
        <dbReference type="Proteomes" id="UP001227230"/>
    </source>
</evidence>